<dbReference type="Proteomes" id="UP000305778">
    <property type="component" value="Unassembled WGS sequence"/>
</dbReference>
<organism evidence="2 3">
    <name type="scientific">Actinacidiphila oryziradicis</name>
    <dbReference type="NCBI Taxonomy" id="2571141"/>
    <lineage>
        <taxon>Bacteria</taxon>
        <taxon>Bacillati</taxon>
        <taxon>Actinomycetota</taxon>
        <taxon>Actinomycetes</taxon>
        <taxon>Kitasatosporales</taxon>
        <taxon>Streptomycetaceae</taxon>
        <taxon>Actinacidiphila</taxon>
    </lineage>
</organism>
<reference evidence="2 3" key="1">
    <citation type="submission" date="2019-04" db="EMBL/GenBank/DDBJ databases">
        <title>Streptomyces oryziradicis sp. nov., a novel actinomycete isolated from rhizosphere soil of rice (Oryza sativa L.).</title>
        <authorList>
            <person name="Li C."/>
        </authorList>
    </citation>
    <scope>NUCLEOTIDE SEQUENCE [LARGE SCALE GENOMIC DNA]</scope>
    <source>
        <strain evidence="2 3">NEAU-C40</strain>
    </source>
</reference>
<accession>A0A4U0RK66</accession>
<feature type="transmembrane region" description="Helical" evidence="1">
    <location>
        <begin position="7"/>
        <end position="28"/>
    </location>
</feature>
<dbReference type="RefSeq" id="WP_136730936.1">
    <property type="nucleotide sequence ID" value="NZ_SUMC01000180.1"/>
</dbReference>
<keyword evidence="3" id="KW-1185">Reference proteome</keyword>
<keyword evidence="1" id="KW-0472">Membrane</keyword>
<feature type="transmembrane region" description="Helical" evidence="1">
    <location>
        <begin position="40"/>
        <end position="60"/>
    </location>
</feature>
<evidence type="ECO:0000256" key="1">
    <source>
        <dbReference type="SAM" id="Phobius"/>
    </source>
</evidence>
<proteinExistence type="predicted"/>
<gene>
    <name evidence="2" type="ORF">FCI23_52015</name>
</gene>
<dbReference type="AlphaFoldDB" id="A0A4U0RK66"/>
<evidence type="ECO:0000313" key="2">
    <source>
        <dbReference type="EMBL" id="TJZ95637.1"/>
    </source>
</evidence>
<evidence type="ECO:0000313" key="3">
    <source>
        <dbReference type="Proteomes" id="UP000305778"/>
    </source>
</evidence>
<comment type="caution">
    <text evidence="2">The sequence shown here is derived from an EMBL/GenBank/DDBJ whole genome shotgun (WGS) entry which is preliminary data.</text>
</comment>
<keyword evidence="1" id="KW-1133">Transmembrane helix</keyword>
<dbReference type="EMBL" id="SUMC01000180">
    <property type="protein sequence ID" value="TJZ95637.1"/>
    <property type="molecule type" value="Genomic_DNA"/>
</dbReference>
<name>A0A4U0RK66_9ACTN</name>
<keyword evidence="1" id="KW-0812">Transmembrane</keyword>
<sequence length="66" mass="7149">MKKDIGAGWGCVAILAWIFVMTTVAHVAQVLLQHRSWSDFGVGVAVSALFVAIPALVVWLRGLRKS</sequence>
<protein>
    <submittedName>
        <fullName evidence="2">Uncharacterized protein</fullName>
    </submittedName>
</protein>